<feature type="chain" id="PRO_5046093030" evidence="2">
    <location>
        <begin position="24"/>
        <end position="242"/>
    </location>
</feature>
<evidence type="ECO:0000313" key="4">
    <source>
        <dbReference type="EMBL" id="UNY98717.1"/>
    </source>
</evidence>
<name>A0ABY3YM87_9FLAO</name>
<feature type="region of interest" description="Disordered" evidence="1">
    <location>
        <begin position="213"/>
        <end position="242"/>
    </location>
</feature>
<keyword evidence="5" id="KW-1185">Reference proteome</keyword>
<sequence>MGTLIKVLLAAILSLLLSSCQFDINLGSGKKGNGNVVSENRTSTESFTIIDASEGVDVVVIQGKSTSVSVEADENIIDLIQTEIRNNELKIHTSEQIGWAKSKKVFVTLPVITALESSSGADIETDGELNVESIKLDASSGSDIHVTLKANKIEANTSSGADIKIYGSTDDLYARASSGSDIKANNLSALNAYAKASSGADISVNCTELLDAKSSSGGDVKYSGNPKVVDKKGSFAGDVHKN</sequence>
<dbReference type="EMBL" id="CP094326">
    <property type="protein sequence ID" value="UNY98717.1"/>
    <property type="molecule type" value="Genomic_DNA"/>
</dbReference>
<evidence type="ECO:0000259" key="3">
    <source>
        <dbReference type="Pfam" id="PF10988"/>
    </source>
</evidence>
<protein>
    <submittedName>
        <fullName evidence="4">DUF2807 domain-containing protein</fullName>
    </submittedName>
</protein>
<dbReference type="Gene3D" id="2.160.20.120">
    <property type="match status" value="1"/>
</dbReference>
<dbReference type="Pfam" id="PF10988">
    <property type="entry name" value="DUF2807"/>
    <property type="match status" value="1"/>
</dbReference>
<evidence type="ECO:0000256" key="2">
    <source>
        <dbReference type="SAM" id="SignalP"/>
    </source>
</evidence>
<feature type="signal peptide" evidence="2">
    <location>
        <begin position="1"/>
        <end position="23"/>
    </location>
</feature>
<dbReference type="PANTHER" id="PTHR39200:SF1">
    <property type="entry name" value="AUTO-TRANSPORTER ADHESIN HEAD GIN DOMAIN-CONTAINING PROTEIN-RELATED"/>
    <property type="match status" value="1"/>
</dbReference>
<evidence type="ECO:0000256" key="1">
    <source>
        <dbReference type="SAM" id="MobiDB-lite"/>
    </source>
</evidence>
<accession>A0ABY3YM87</accession>
<dbReference type="PROSITE" id="PS51257">
    <property type="entry name" value="PROKAR_LIPOPROTEIN"/>
    <property type="match status" value="1"/>
</dbReference>
<evidence type="ECO:0000313" key="5">
    <source>
        <dbReference type="Proteomes" id="UP000829476"/>
    </source>
</evidence>
<dbReference type="Proteomes" id="UP000829476">
    <property type="component" value="Chromosome"/>
</dbReference>
<dbReference type="PANTHER" id="PTHR39200">
    <property type="entry name" value="HYPOTHETICAL EXPORTED PROTEIN"/>
    <property type="match status" value="1"/>
</dbReference>
<proteinExistence type="predicted"/>
<organism evidence="4 5">
    <name type="scientific">Zhouia spongiae</name>
    <dbReference type="NCBI Taxonomy" id="2202721"/>
    <lineage>
        <taxon>Bacteria</taxon>
        <taxon>Pseudomonadati</taxon>
        <taxon>Bacteroidota</taxon>
        <taxon>Flavobacteriia</taxon>
        <taxon>Flavobacteriales</taxon>
        <taxon>Flavobacteriaceae</taxon>
        <taxon>Zhouia</taxon>
    </lineage>
</organism>
<keyword evidence="2" id="KW-0732">Signal</keyword>
<reference evidence="4 5" key="1">
    <citation type="journal article" date="2018" name="Int. J. Syst. Evol. Microbiol.">
        <title>Zhouia spongiae sp. nov., isolated from a marine sponge.</title>
        <authorList>
            <person name="Zhuang L."/>
            <person name="Lin B."/>
            <person name="Qin F."/>
            <person name="Luo L."/>
        </authorList>
    </citation>
    <scope>NUCLEOTIDE SEQUENCE [LARGE SCALE GENOMIC DNA]</scope>
    <source>
        <strain evidence="4 5">HN-Y44</strain>
    </source>
</reference>
<gene>
    <name evidence="4" type="ORF">MQE36_16770</name>
</gene>
<feature type="domain" description="Putative auto-transporter adhesin head GIN" evidence="3">
    <location>
        <begin position="47"/>
        <end position="226"/>
    </location>
</feature>
<feature type="compositionally biased region" description="Basic and acidic residues" evidence="1">
    <location>
        <begin position="228"/>
        <end position="242"/>
    </location>
</feature>
<dbReference type="InterPro" id="IPR021255">
    <property type="entry name" value="DUF2807"/>
</dbReference>
<dbReference type="RefSeq" id="WP_242937123.1">
    <property type="nucleotide sequence ID" value="NZ_CP094326.1"/>
</dbReference>